<dbReference type="InterPro" id="IPR023631">
    <property type="entry name" value="Amidase_dom"/>
</dbReference>
<keyword evidence="3" id="KW-1185">Reference proteome</keyword>
<dbReference type="STRING" id="3750.A0A498JK32"/>
<dbReference type="GO" id="GO:0050567">
    <property type="term" value="F:glutaminyl-tRNA synthase (glutamine-hydrolyzing) activity"/>
    <property type="evidence" value="ECO:0007669"/>
    <property type="project" value="TreeGrafter"/>
</dbReference>
<dbReference type="InterPro" id="IPR000120">
    <property type="entry name" value="Amidase"/>
</dbReference>
<feature type="domain" description="Amidase" evidence="1">
    <location>
        <begin position="38"/>
        <end position="240"/>
    </location>
</feature>
<dbReference type="Pfam" id="PF01425">
    <property type="entry name" value="Amidase"/>
    <property type="match status" value="1"/>
</dbReference>
<name>A0A498JK32_MALDO</name>
<reference evidence="2 3" key="1">
    <citation type="submission" date="2018-10" db="EMBL/GenBank/DDBJ databases">
        <title>A high-quality apple genome assembly.</title>
        <authorList>
            <person name="Hu J."/>
        </authorList>
    </citation>
    <scope>NUCLEOTIDE SEQUENCE [LARGE SCALE GENOMIC DNA]</scope>
    <source>
        <strain evidence="3">cv. HFTH1</strain>
        <tissue evidence="2">Young leaf</tissue>
    </source>
</reference>
<dbReference type="AlphaFoldDB" id="A0A498JK32"/>
<protein>
    <recommendedName>
        <fullName evidence="1">Amidase domain-containing protein</fullName>
    </recommendedName>
</protein>
<dbReference type="InterPro" id="IPR036928">
    <property type="entry name" value="AS_sf"/>
</dbReference>
<evidence type="ECO:0000259" key="1">
    <source>
        <dbReference type="Pfam" id="PF01425"/>
    </source>
</evidence>
<sequence>MNIYHVLEFGKLIKLKKITSLELTQIFIQRLKRLLYIDTLLKENTRYNPVLEAVVTYTGELANQQAKEANELLARGVYLGPLHGIPYGLKDIISVPHYKTTWGSKTFKDKVLDTETWVFKRLKSARAILVAKLVTRTLAYDDIWFGGRTKNKWNIEEFTTGMVPFAIGSETVASMTLPAAHCGVAALCAIFASVGQTHIMSLLESLDKLGPVYRSVADCAIVLDAIKGKDLDDLSSRDILSRILSRLTVGYVDDVDMKVIRVLESKSINMVPFKLNYIVDSVQCIVNFTMDVDMLSHFDEWQRSRKYDDYESQANGLLNCVVHAYFQQLTMFSFSVDAFIGNAVDWERICMGNLVGMPVIVVPARFTNILGPPRSDCSRRTAMTTSIYAPPHRDHIVNALALTMAYQFVTT</sequence>
<organism evidence="2 3">
    <name type="scientific">Malus domestica</name>
    <name type="common">Apple</name>
    <name type="synonym">Pyrus malus</name>
    <dbReference type="NCBI Taxonomy" id="3750"/>
    <lineage>
        <taxon>Eukaryota</taxon>
        <taxon>Viridiplantae</taxon>
        <taxon>Streptophyta</taxon>
        <taxon>Embryophyta</taxon>
        <taxon>Tracheophyta</taxon>
        <taxon>Spermatophyta</taxon>
        <taxon>Magnoliopsida</taxon>
        <taxon>eudicotyledons</taxon>
        <taxon>Gunneridae</taxon>
        <taxon>Pentapetalae</taxon>
        <taxon>rosids</taxon>
        <taxon>fabids</taxon>
        <taxon>Rosales</taxon>
        <taxon>Rosaceae</taxon>
        <taxon>Amygdaloideae</taxon>
        <taxon>Maleae</taxon>
        <taxon>Malus</taxon>
    </lineage>
</organism>
<dbReference type="Proteomes" id="UP000290289">
    <property type="component" value="Chromosome 6"/>
</dbReference>
<dbReference type="SUPFAM" id="SSF75304">
    <property type="entry name" value="Amidase signature (AS) enzymes"/>
    <property type="match status" value="1"/>
</dbReference>
<comment type="caution">
    <text evidence="2">The sequence shown here is derived from an EMBL/GenBank/DDBJ whole genome shotgun (WGS) entry which is preliminary data.</text>
</comment>
<evidence type="ECO:0000313" key="3">
    <source>
        <dbReference type="Proteomes" id="UP000290289"/>
    </source>
</evidence>
<dbReference type="EMBL" id="RDQH01000332">
    <property type="protein sequence ID" value="RXH95910.1"/>
    <property type="molecule type" value="Genomic_DNA"/>
</dbReference>
<evidence type="ECO:0000313" key="2">
    <source>
        <dbReference type="EMBL" id="RXH95910.1"/>
    </source>
</evidence>
<dbReference type="Gene3D" id="3.90.1300.10">
    <property type="entry name" value="Amidase signature (AS) domain"/>
    <property type="match status" value="1"/>
</dbReference>
<dbReference type="PANTHER" id="PTHR11895">
    <property type="entry name" value="TRANSAMIDASE"/>
    <property type="match status" value="1"/>
</dbReference>
<proteinExistence type="predicted"/>
<dbReference type="PANTHER" id="PTHR11895:SF73">
    <property type="entry name" value="AMIDASE FAMILY PROTEIN"/>
    <property type="match status" value="1"/>
</dbReference>
<gene>
    <name evidence="2" type="ORF">DVH24_008410</name>
</gene>
<accession>A0A498JK32</accession>